<dbReference type="AlphaFoldDB" id="A0A6C0HCK4"/>
<sequence length="181" mass="22262">MYRSYYNIMDDSQKMEKLEEIKYYYYNDQQYAIGRHNLHGIEWLRNFLLDANFNRNLVKPDTLLIYVEIINHLKNVTMKYYLLRDEIYMKIDTELLFNPENFFNEIVFHRYKENFWFVKYKEGTELLDAFEYMLYVIINYIDELEFDINHREAYPEATKPVDYIELAEDKVNPIFGSEEVV</sequence>
<organism evidence="1">
    <name type="scientific">viral metagenome</name>
    <dbReference type="NCBI Taxonomy" id="1070528"/>
    <lineage>
        <taxon>unclassified sequences</taxon>
        <taxon>metagenomes</taxon>
        <taxon>organismal metagenomes</taxon>
    </lineage>
</organism>
<proteinExistence type="predicted"/>
<protein>
    <submittedName>
        <fullName evidence="1">Uncharacterized protein</fullName>
    </submittedName>
</protein>
<evidence type="ECO:0000313" key="1">
    <source>
        <dbReference type="EMBL" id="QHT77926.1"/>
    </source>
</evidence>
<accession>A0A6C0HCK4</accession>
<reference evidence="1" key="1">
    <citation type="journal article" date="2020" name="Nature">
        <title>Giant virus diversity and host interactions through global metagenomics.</title>
        <authorList>
            <person name="Schulz F."/>
            <person name="Roux S."/>
            <person name="Paez-Espino D."/>
            <person name="Jungbluth S."/>
            <person name="Walsh D.A."/>
            <person name="Denef V.J."/>
            <person name="McMahon K.D."/>
            <person name="Konstantinidis K.T."/>
            <person name="Eloe-Fadrosh E.A."/>
            <person name="Kyrpides N.C."/>
            <person name="Woyke T."/>
        </authorList>
    </citation>
    <scope>NUCLEOTIDE SEQUENCE</scope>
    <source>
        <strain evidence="1">GVMAG-M-3300023179-90</strain>
    </source>
</reference>
<dbReference type="EMBL" id="MN739923">
    <property type="protein sequence ID" value="QHT77926.1"/>
    <property type="molecule type" value="Genomic_DNA"/>
</dbReference>
<name>A0A6C0HCK4_9ZZZZ</name>